<gene>
    <name evidence="9" type="ordered locus">Fbal_1811</name>
</gene>
<feature type="transmembrane region" description="Helical" evidence="8">
    <location>
        <begin position="207"/>
        <end position="225"/>
    </location>
</feature>
<feature type="transmembrane region" description="Helical" evidence="8">
    <location>
        <begin position="97"/>
        <end position="115"/>
    </location>
</feature>
<evidence type="ECO:0000256" key="6">
    <source>
        <dbReference type="ARBA" id="ARBA00023136"/>
    </source>
</evidence>
<evidence type="ECO:0000256" key="2">
    <source>
        <dbReference type="ARBA" id="ARBA00008488"/>
    </source>
</evidence>
<keyword evidence="6 8" id="KW-0472">Membrane</keyword>
<dbReference type="Proteomes" id="UP000006683">
    <property type="component" value="Chromosome"/>
</dbReference>
<evidence type="ECO:0000313" key="10">
    <source>
        <dbReference type="Proteomes" id="UP000006683"/>
    </source>
</evidence>
<name>E1SSI5_FERBD</name>
<keyword evidence="10" id="KW-1185">Reference proteome</keyword>
<evidence type="ECO:0000256" key="1">
    <source>
        <dbReference type="ARBA" id="ARBA00004651"/>
    </source>
</evidence>
<protein>
    <submittedName>
        <fullName evidence="9">Channel protein, hemolysin III family</fullName>
    </submittedName>
</protein>
<reference evidence="9 10" key="1">
    <citation type="journal article" date="2010" name="Stand. Genomic Sci.">
        <title>Complete genome sequence of Ferrimonas balearica type strain (PAT).</title>
        <authorList>
            <person name="Nolan M."/>
            <person name="Sikorski J."/>
            <person name="Davenport K."/>
            <person name="Lucas S."/>
            <person name="Glavina Del Rio T."/>
            <person name="Tice H."/>
            <person name="Cheng J."/>
            <person name="Goodwin L."/>
            <person name="Pitluck S."/>
            <person name="Liolios K."/>
            <person name="Ivanova N."/>
            <person name="Mavromatis K."/>
            <person name="Ovchinnikova G."/>
            <person name="Pati A."/>
            <person name="Chen A."/>
            <person name="Palaniappan K."/>
            <person name="Land M."/>
            <person name="Hauser L."/>
            <person name="Chang Y."/>
            <person name="Jeffries C."/>
            <person name="Tapia R."/>
            <person name="Brettin T."/>
            <person name="Detter J."/>
            <person name="Han C."/>
            <person name="Yasawong M."/>
            <person name="Rohde M."/>
            <person name="Tindall B."/>
            <person name="Goker M."/>
            <person name="Woyke T."/>
            <person name="Bristow J."/>
            <person name="Eisen J."/>
            <person name="Markowitz V."/>
            <person name="Hugenholtz P."/>
            <person name="Kyrpides N."/>
            <person name="Klenk H."/>
            <person name="Lapidus A."/>
        </authorList>
    </citation>
    <scope>NUCLEOTIDE SEQUENCE [LARGE SCALE GENOMIC DNA]</scope>
    <source>
        <strain evidence="10">DSM 9799 / CCM 4581 / KCTC 23876 / PAT</strain>
    </source>
</reference>
<evidence type="ECO:0000256" key="5">
    <source>
        <dbReference type="ARBA" id="ARBA00022989"/>
    </source>
</evidence>
<feature type="binding site" evidence="7">
    <location>
        <position position="80"/>
    </location>
    <ligand>
        <name>Zn(2+)</name>
        <dbReference type="ChEBI" id="CHEBI:29105"/>
    </ligand>
</feature>
<dbReference type="GO" id="GO:0005886">
    <property type="term" value="C:plasma membrane"/>
    <property type="evidence" value="ECO:0007669"/>
    <property type="project" value="UniProtKB-SubCell"/>
</dbReference>
<evidence type="ECO:0000256" key="3">
    <source>
        <dbReference type="ARBA" id="ARBA00022475"/>
    </source>
</evidence>
<dbReference type="InterPro" id="IPR004254">
    <property type="entry name" value="AdipoR/HlyIII-related"/>
</dbReference>
<organism evidence="9 10">
    <name type="scientific">Ferrimonas balearica (strain DSM 9799 / CCM 4581 / KCTC 23876 / PAT)</name>
    <dbReference type="NCBI Taxonomy" id="550540"/>
    <lineage>
        <taxon>Bacteria</taxon>
        <taxon>Pseudomonadati</taxon>
        <taxon>Pseudomonadota</taxon>
        <taxon>Gammaproteobacteria</taxon>
        <taxon>Alteromonadales</taxon>
        <taxon>Ferrimonadaceae</taxon>
        <taxon>Ferrimonas</taxon>
    </lineage>
</organism>
<keyword evidence="4 8" id="KW-0812">Transmembrane</keyword>
<comment type="similarity">
    <text evidence="2">Belongs to the UPF0073 (Hly-III) family.</text>
</comment>
<dbReference type="AlphaFoldDB" id="E1SSI5"/>
<keyword evidence="5 8" id="KW-1133">Transmembrane helix</keyword>
<dbReference type="eggNOG" id="COG1272">
    <property type="taxonomic scope" value="Bacteria"/>
</dbReference>
<accession>E1SSI5</accession>
<evidence type="ECO:0000313" key="9">
    <source>
        <dbReference type="EMBL" id="ADN76014.1"/>
    </source>
</evidence>
<dbReference type="PANTHER" id="PTHR20855:SF3">
    <property type="entry name" value="LD03007P"/>
    <property type="match status" value="1"/>
</dbReference>
<dbReference type="HOGENOM" id="CLU_051078_1_0_6"/>
<dbReference type="GO" id="GO:0046872">
    <property type="term" value="F:metal ion binding"/>
    <property type="evidence" value="ECO:0007669"/>
    <property type="project" value="UniProtKB-KW"/>
</dbReference>
<feature type="transmembrane region" description="Helical" evidence="8">
    <location>
        <begin position="121"/>
        <end position="141"/>
    </location>
</feature>
<evidence type="ECO:0000256" key="4">
    <source>
        <dbReference type="ARBA" id="ARBA00022692"/>
    </source>
</evidence>
<dbReference type="NCBIfam" id="TIGR01065">
    <property type="entry name" value="hlyIII"/>
    <property type="match status" value="1"/>
</dbReference>
<dbReference type="PANTHER" id="PTHR20855">
    <property type="entry name" value="ADIPOR/PROGESTIN RECEPTOR-RELATED"/>
    <property type="match status" value="1"/>
</dbReference>
<keyword evidence="3" id="KW-1003">Cell membrane</keyword>
<dbReference type="KEGG" id="fbl:Fbal_1811"/>
<comment type="subcellular location">
    <subcellularLocation>
        <location evidence="1">Cell membrane</location>
        <topology evidence="1">Multi-pass membrane protein</topology>
    </subcellularLocation>
</comment>
<keyword evidence="7" id="KW-0479">Metal-binding</keyword>
<dbReference type="Pfam" id="PF03006">
    <property type="entry name" value="HlyIII"/>
    <property type="match status" value="1"/>
</dbReference>
<feature type="transmembrane region" description="Helical" evidence="8">
    <location>
        <begin position="148"/>
        <end position="170"/>
    </location>
</feature>
<dbReference type="STRING" id="550540.Fbal_1811"/>
<dbReference type="InterPro" id="IPR005744">
    <property type="entry name" value="Hy-lIII"/>
</dbReference>
<feature type="binding site" evidence="7">
    <location>
        <position position="202"/>
    </location>
    <ligand>
        <name>Zn(2+)</name>
        <dbReference type="ChEBI" id="CHEBI:29105"/>
    </ligand>
</feature>
<evidence type="ECO:0000256" key="8">
    <source>
        <dbReference type="SAM" id="Phobius"/>
    </source>
</evidence>
<dbReference type="EMBL" id="CP002209">
    <property type="protein sequence ID" value="ADN76014.1"/>
    <property type="molecule type" value="Genomic_DNA"/>
</dbReference>
<evidence type="ECO:0000256" key="7">
    <source>
        <dbReference type="PIRSR" id="PIRSR604254-1"/>
    </source>
</evidence>
<feature type="transmembrane region" description="Helical" evidence="8">
    <location>
        <begin position="53"/>
        <end position="76"/>
    </location>
</feature>
<dbReference type="OrthoDB" id="9813689at2"/>
<feature type="transmembrane region" description="Helical" evidence="8">
    <location>
        <begin position="176"/>
        <end position="195"/>
    </location>
</feature>
<keyword evidence="7" id="KW-0862">Zinc</keyword>
<feature type="binding site" evidence="7">
    <location>
        <position position="206"/>
    </location>
    <ligand>
        <name>Zn(2+)</name>
        <dbReference type="ChEBI" id="CHEBI:29105"/>
    </ligand>
</feature>
<dbReference type="GO" id="GO:0140911">
    <property type="term" value="F:pore-forming activity"/>
    <property type="evidence" value="ECO:0007669"/>
    <property type="project" value="InterPro"/>
</dbReference>
<proteinExistence type="inferred from homology"/>
<feature type="transmembrane region" description="Helical" evidence="8">
    <location>
        <begin position="26"/>
        <end position="47"/>
    </location>
</feature>
<sequence>MTAQNKNSNGTTDPMQIRAYSIGEEIANAVTHGLGVAAAIVGLTLMLNKGIPVLPASGIAAISVYGATLILMFLCSTLYHSIQHEPAKAVLKRLDHCAIYLLIAGSYTPLMLIALDNSASHLLLAFIWVLAAMGVLFKALFVHRFKKLAMVTYLAMGWASLAVIVELYAVLPTAGFILLLAGGLSYSLGTLFYAAKRFPYTHAIWHLFVLGGAVCHCLTIALYVIP</sequence>